<keyword evidence="1" id="KW-0233">DNA recombination</keyword>
<reference evidence="3" key="1">
    <citation type="submission" date="2024-06" db="EMBL/GenBank/DDBJ databases">
        <authorList>
            <person name="Coelho C."/>
            <person name="Bento M."/>
            <person name="Garcia E."/>
            <person name="Camelo A."/>
            <person name="Brandao I."/>
            <person name="Espirito Santo C."/>
            <person name="Trovao J."/>
            <person name="Verissimo A."/>
            <person name="Costa J."/>
            <person name="Tiago I."/>
        </authorList>
    </citation>
    <scope>NUCLEOTIDE SEQUENCE</scope>
    <source>
        <strain evidence="3">KWT182</strain>
    </source>
</reference>
<evidence type="ECO:0000259" key="2">
    <source>
        <dbReference type="Pfam" id="PF00589"/>
    </source>
</evidence>
<name>A0AAU7QH01_9GAMM</name>
<dbReference type="SUPFAM" id="SSF56349">
    <property type="entry name" value="DNA breaking-rejoining enzymes"/>
    <property type="match status" value="1"/>
</dbReference>
<dbReference type="GO" id="GO:0006310">
    <property type="term" value="P:DNA recombination"/>
    <property type="evidence" value="ECO:0007669"/>
    <property type="project" value="UniProtKB-KW"/>
</dbReference>
<sequence length="145" mass="16484">MLSTNRKCLDYPWRFKKNGARIAIPLTIRLRVLDLSLQQVIDKCLIDSRSDYLISSSSTKAGRNPGALNADSITKAFVRALKDSEINYEDSPPSFHEIKSLASRLYAAEYGMEFVQKLLGHKSMKMTSLYLDSRGTEWVEIQADY</sequence>
<gene>
    <name evidence="3" type="ORF">ABK905_16345</name>
</gene>
<dbReference type="InterPro" id="IPR013762">
    <property type="entry name" value="Integrase-like_cat_sf"/>
</dbReference>
<dbReference type="Gene3D" id="1.10.443.10">
    <property type="entry name" value="Intergrase catalytic core"/>
    <property type="match status" value="1"/>
</dbReference>
<dbReference type="GO" id="GO:0003677">
    <property type="term" value="F:DNA binding"/>
    <property type="evidence" value="ECO:0007669"/>
    <property type="project" value="InterPro"/>
</dbReference>
<proteinExistence type="predicted"/>
<accession>A0AAU7QH01</accession>
<evidence type="ECO:0000313" key="3">
    <source>
        <dbReference type="EMBL" id="XBS71922.1"/>
    </source>
</evidence>
<evidence type="ECO:0000256" key="1">
    <source>
        <dbReference type="ARBA" id="ARBA00023172"/>
    </source>
</evidence>
<protein>
    <submittedName>
        <fullName evidence="3">Tyrosine-type recombinase/integrase</fullName>
    </submittedName>
</protein>
<dbReference type="GO" id="GO:0015074">
    <property type="term" value="P:DNA integration"/>
    <property type="evidence" value="ECO:0007669"/>
    <property type="project" value="InterPro"/>
</dbReference>
<dbReference type="InterPro" id="IPR011010">
    <property type="entry name" value="DNA_brk_join_enz"/>
</dbReference>
<dbReference type="Pfam" id="PF00589">
    <property type="entry name" value="Phage_integrase"/>
    <property type="match status" value="1"/>
</dbReference>
<dbReference type="EMBL" id="CP157947">
    <property type="protein sequence ID" value="XBS71922.1"/>
    <property type="molecule type" value="Genomic_DNA"/>
</dbReference>
<feature type="domain" description="Tyr recombinase" evidence="2">
    <location>
        <begin position="15"/>
        <end position="134"/>
    </location>
</feature>
<organism evidence="3">
    <name type="scientific">Acerihabitans sp. KWT182</name>
    <dbReference type="NCBI Taxonomy" id="3157919"/>
    <lineage>
        <taxon>Bacteria</taxon>
        <taxon>Pseudomonadati</taxon>
        <taxon>Pseudomonadota</taxon>
        <taxon>Gammaproteobacteria</taxon>
        <taxon>Enterobacterales</taxon>
        <taxon>Pectobacteriaceae</taxon>
        <taxon>Acerihabitans</taxon>
    </lineage>
</organism>
<dbReference type="InterPro" id="IPR002104">
    <property type="entry name" value="Integrase_catalytic"/>
</dbReference>
<dbReference type="AlphaFoldDB" id="A0AAU7QH01"/>